<organism evidence="1 2">
    <name type="scientific">Coccomyxa viridis</name>
    <dbReference type="NCBI Taxonomy" id="1274662"/>
    <lineage>
        <taxon>Eukaryota</taxon>
        <taxon>Viridiplantae</taxon>
        <taxon>Chlorophyta</taxon>
        <taxon>core chlorophytes</taxon>
        <taxon>Trebouxiophyceae</taxon>
        <taxon>Trebouxiophyceae incertae sedis</taxon>
        <taxon>Coccomyxaceae</taxon>
        <taxon>Coccomyxa</taxon>
    </lineage>
</organism>
<accession>A0AAV1ILD8</accession>
<dbReference type="PANTHER" id="PTHR36398:SF1">
    <property type="entry name" value="PLASMA MEMBRANE FUSION PROTEIN"/>
    <property type="match status" value="1"/>
</dbReference>
<gene>
    <name evidence="1" type="ORF">CVIRNUC_010727</name>
</gene>
<reference evidence="1 2" key="1">
    <citation type="submission" date="2023-10" db="EMBL/GenBank/DDBJ databases">
        <authorList>
            <person name="Maclean D."/>
            <person name="Macfadyen A."/>
        </authorList>
    </citation>
    <scope>NUCLEOTIDE SEQUENCE [LARGE SCALE GENOMIC DNA]</scope>
</reference>
<proteinExistence type="predicted"/>
<name>A0AAV1ILD8_9CHLO</name>
<comment type="caution">
    <text evidence="1">The sequence shown here is derived from an EMBL/GenBank/DDBJ whole genome shotgun (WGS) entry which is preliminary data.</text>
</comment>
<dbReference type="GO" id="GO:0009507">
    <property type="term" value="C:chloroplast"/>
    <property type="evidence" value="ECO:0007669"/>
    <property type="project" value="TreeGrafter"/>
</dbReference>
<evidence type="ECO:0000313" key="2">
    <source>
        <dbReference type="Proteomes" id="UP001314263"/>
    </source>
</evidence>
<dbReference type="Proteomes" id="UP001314263">
    <property type="component" value="Unassembled WGS sequence"/>
</dbReference>
<dbReference type="EMBL" id="CAUYUE010000017">
    <property type="protein sequence ID" value="CAK0787507.1"/>
    <property type="molecule type" value="Genomic_DNA"/>
</dbReference>
<keyword evidence="2" id="KW-1185">Reference proteome</keyword>
<dbReference type="PANTHER" id="PTHR36398">
    <property type="entry name" value="PLASMA MEMBRANE FUSION PROTEIN"/>
    <property type="match status" value="1"/>
</dbReference>
<evidence type="ECO:0000313" key="1">
    <source>
        <dbReference type="EMBL" id="CAK0787507.1"/>
    </source>
</evidence>
<dbReference type="AlphaFoldDB" id="A0AAV1ILD8"/>
<sequence length="300" mass="33349">MMIYTRLFTNMRAPLSDSKAPTVPSPSHSCLSLHTSAHAYRIGAWWAQHGQCAHPVTSRSLSCRVPIVCQSQTEPDVYACRRGILAMGLAGLCVLQQAQRASAETAVPPELRKALQGPVQFLKARQRSNGGEFLLSPIKVSRKRLETAMQVLERQNVYDPDLYIYRTALTMVRSASLNCYIFDAEKGDTIETRMSLLQRQLGIGEACTFRLIEKNVTSLLPKSKEQLREDAKTSLSDLLRSYRHLDDVLYRAYGGDVFAAEEAVNSLQYTISSTASFQSIIEACLEMQPTKPVAKDLSVG</sequence>
<protein>
    <submittedName>
        <fullName evidence="1">Uncharacterized protein</fullName>
    </submittedName>
</protein>